<dbReference type="Proteomes" id="UP001162501">
    <property type="component" value="Chromosome 25"/>
</dbReference>
<evidence type="ECO:0000313" key="1">
    <source>
        <dbReference type="EMBL" id="CAI9703649.1"/>
    </source>
</evidence>
<gene>
    <name evidence="1" type="ORF">MRATA1EN3_LOCUS14862</name>
</gene>
<reference evidence="1" key="1">
    <citation type="submission" date="2023-05" db="EMBL/GenBank/DDBJ databases">
        <authorList>
            <consortium name="ELIXIR-Norway"/>
        </authorList>
    </citation>
    <scope>NUCLEOTIDE SEQUENCE</scope>
</reference>
<protein>
    <submittedName>
        <fullName evidence="1">Uncharacterized protein</fullName>
    </submittedName>
</protein>
<accession>A0ACB0EU11</accession>
<proteinExistence type="predicted"/>
<evidence type="ECO:0000313" key="2">
    <source>
        <dbReference type="Proteomes" id="UP001162501"/>
    </source>
</evidence>
<organism evidence="1 2">
    <name type="scientific">Rangifer tarandus platyrhynchus</name>
    <name type="common">Svalbard reindeer</name>
    <dbReference type="NCBI Taxonomy" id="3082113"/>
    <lineage>
        <taxon>Eukaryota</taxon>
        <taxon>Metazoa</taxon>
        <taxon>Chordata</taxon>
        <taxon>Craniata</taxon>
        <taxon>Vertebrata</taxon>
        <taxon>Euteleostomi</taxon>
        <taxon>Mammalia</taxon>
        <taxon>Eutheria</taxon>
        <taxon>Laurasiatheria</taxon>
        <taxon>Artiodactyla</taxon>
        <taxon>Ruminantia</taxon>
        <taxon>Pecora</taxon>
        <taxon>Cervidae</taxon>
        <taxon>Odocoileinae</taxon>
        <taxon>Rangifer</taxon>
    </lineage>
</organism>
<name>A0ACB0EU11_RANTA</name>
<dbReference type="EMBL" id="OX596109">
    <property type="protein sequence ID" value="CAI9703649.1"/>
    <property type="molecule type" value="Genomic_DNA"/>
</dbReference>
<sequence length="271" mass="29279">MSLVTSPWDRPPFLVDPLVKPLSAVGMERRTELGWALWAARIHLLLVRPDWLPRSAYRRRSQSGGRGWELTGGRLLTGGIPGEAAVWGCSRPSAAPTDRPPPPPAAAAAALGSGNLRLHPGKPPGWCSPESGAWRPGGVCVGWGRPAGTSWWPGKTSHTPTPTPPFCVAGCPSKSRGSERSRVHRSAPGSCRDRRAGITSCSPLQVRQREWRHGHLGGAYLLESVQKAFFSAHLGFGGGRQTWEGSPGWPIVSSVMRPHVHLLEKHLAQRL</sequence>